<dbReference type="SUPFAM" id="SSF53335">
    <property type="entry name" value="S-adenosyl-L-methionine-dependent methyltransferases"/>
    <property type="match status" value="1"/>
</dbReference>
<dbReference type="InterPro" id="IPR052514">
    <property type="entry name" value="SAM-dependent_MTase"/>
</dbReference>
<proteinExistence type="predicted"/>
<evidence type="ECO:0000259" key="1">
    <source>
        <dbReference type="Pfam" id="PF05050"/>
    </source>
</evidence>
<sequence length="267" mass="29274">MTGDDRRASEPFVRLPVHRFDQDYFYLPIGNDGRDRDGFKVAIPIPVRDLGDPGVNLLVVDEYSGSGFERRERDCLLDLITPDSLFIDVGAHFGLYSLEVAASVERVRCVAIEPHPHNFDVLKNAIEYNHLSGVVSCVRAAAGGANGLGNLRANTSMGHHVSYEDGGKSAGSIQVPVVTLDSVIGSFCEIEPEADCYLKIDVEGRELQVLRGASRLLEGDRVKAILWECQIGNFSNPDAPEIQKYLSGFGFETRQTTEHSMVSVHPG</sequence>
<keyword evidence="3" id="KW-1185">Reference proteome</keyword>
<feature type="domain" description="Methyltransferase FkbM" evidence="1">
    <location>
        <begin position="88"/>
        <end position="252"/>
    </location>
</feature>
<accession>A0A9J7ASQ8</accession>
<organism evidence="2 3">
    <name type="scientific">Nisaea acidiphila</name>
    <dbReference type="NCBI Taxonomy" id="1862145"/>
    <lineage>
        <taxon>Bacteria</taxon>
        <taxon>Pseudomonadati</taxon>
        <taxon>Pseudomonadota</taxon>
        <taxon>Alphaproteobacteria</taxon>
        <taxon>Rhodospirillales</taxon>
        <taxon>Thalassobaculaceae</taxon>
        <taxon>Nisaea</taxon>
    </lineage>
</organism>
<dbReference type="PANTHER" id="PTHR34203">
    <property type="entry name" value="METHYLTRANSFERASE, FKBM FAMILY PROTEIN"/>
    <property type="match status" value="1"/>
</dbReference>
<dbReference type="EMBL" id="CP102480">
    <property type="protein sequence ID" value="UUX48389.1"/>
    <property type="molecule type" value="Genomic_DNA"/>
</dbReference>
<reference evidence="2" key="1">
    <citation type="submission" date="2022-08" db="EMBL/GenBank/DDBJ databases">
        <title>Nisaea acidiphila sp. nov., isolated from a marine algal debris and emended description of the genus Nisaea Urios et al. 2008.</title>
        <authorList>
            <person name="Kwon K."/>
        </authorList>
    </citation>
    <scope>NUCLEOTIDE SEQUENCE</scope>
    <source>
        <strain evidence="2">MEBiC11861</strain>
    </source>
</reference>
<dbReference type="Proteomes" id="UP001060336">
    <property type="component" value="Chromosome"/>
</dbReference>
<dbReference type="KEGG" id="naci:NUH88_13300"/>
<dbReference type="InterPro" id="IPR029063">
    <property type="entry name" value="SAM-dependent_MTases_sf"/>
</dbReference>
<keyword evidence="2" id="KW-0489">Methyltransferase</keyword>
<keyword evidence="2" id="KW-0808">Transferase</keyword>
<dbReference type="Pfam" id="PF05050">
    <property type="entry name" value="Methyltransf_21"/>
    <property type="match status" value="1"/>
</dbReference>
<name>A0A9J7ASQ8_9PROT</name>
<dbReference type="RefSeq" id="WP_257766896.1">
    <property type="nucleotide sequence ID" value="NZ_CP102480.1"/>
</dbReference>
<dbReference type="InterPro" id="IPR006342">
    <property type="entry name" value="FkbM_mtfrase"/>
</dbReference>
<evidence type="ECO:0000313" key="3">
    <source>
        <dbReference type="Proteomes" id="UP001060336"/>
    </source>
</evidence>
<evidence type="ECO:0000313" key="2">
    <source>
        <dbReference type="EMBL" id="UUX48389.1"/>
    </source>
</evidence>
<dbReference type="NCBIfam" id="TIGR01444">
    <property type="entry name" value="fkbM_fam"/>
    <property type="match status" value="1"/>
</dbReference>
<protein>
    <submittedName>
        <fullName evidence="2">FkbM family methyltransferase</fullName>
    </submittedName>
</protein>
<dbReference type="Gene3D" id="3.40.50.150">
    <property type="entry name" value="Vaccinia Virus protein VP39"/>
    <property type="match status" value="1"/>
</dbReference>
<dbReference type="GO" id="GO:0008168">
    <property type="term" value="F:methyltransferase activity"/>
    <property type="evidence" value="ECO:0007669"/>
    <property type="project" value="UniProtKB-KW"/>
</dbReference>
<gene>
    <name evidence="2" type="ORF">NUH88_13300</name>
</gene>
<dbReference type="AlphaFoldDB" id="A0A9J7ASQ8"/>
<dbReference type="PANTHER" id="PTHR34203:SF15">
    <property type="entry name" value="SLL1173 PROTEIN"/>
    <property type="match status" value="1"/>
</dbReference>
<dbReference type="GO" id="GO:0032259">
    <property type="term" value="P:methylation"/>
    <property type="evidence" value="ECO:0007669"/>
    <property type="project" value="UniProtKB-KW"/>
</dbReference>